<dbReference type="Pfam" id="PF00173">
    <property type="entry name" value="Cyt-b5"/>
    <property type="match status" value="1"/>
</dbReference>
<dbReference type="Gene3D" id="3.10.120.10">
    <property type="entry name" value="Cytochrome b5-like heme/steroid binding domain"/>
    <property type="match status" value="1"/>
</dbReference>
<dbReference type="Proteomes" id="UP001652628">
    <property type="component" value="Chromosome 2L"/>
</dbReference>
<organism evidence="3 4">
    <name type="scientific">Drosophila suzukii</name>
    <name type="common">Spotted-wing drosophila fruit fly</name>
    <dbReference type="NCBI Taxonomy" id="28584"/>
    <lineage>
        <taxon>Eukaryota</taxon>
        <taxon>Metazoa</taxon>
        <taxon>Ecdysozoa</taxon>
        <taxon>Arthropoda</taxon>
        <taxon>Hexapoda</taxon>
        <taxon>Insecta</taxon>
        <taxon>Pterygota</taxon>
        <taxon>Neoptera</taxon>
        <taxon>Endopterygota</taxon>
        <taxon>Diptera</taxon>
        <taxon>Brachycera</taxon>
        <taxon>Muscomorpha</taxon>
        <taxon>Ephydroidea</taxon>
        <taxon>Drosophilidae</taxon>
        <taxon>Drosophila</taxon>
        <taxon>Sophophora</taxon>
    </lineage>
</organism>
<name>A0AB39ZHU1_DROSZ</name>
<keyword evidence="4" id="KW-0675">Receptor</keyword>
<feature type="transmembrane region" description="Helical" evidence="1">
    <location>
        <begin position="6"/>
        <end position="28"/>
    </location>
</feature>
<evidence type="ECO:0000313" key="3">
    <source>
        <dbReference type="Proteomes" id="UP001652628"/>
    </source>
</evidence>
<evidence type="ECO:0000313" key="4">
    <source>
        <dbReference type="RefSeq" id="XP_016935842.3"/>
    </source>
</evidence>
<gene>
    <name evidence="4" type="primary">t-cup</name>
</gene>
<keyword evidence="1" id="KW-0472">Membrane</keyword>
<keyword evidence="3" id="KW-1185">Reference proteome</keyword>
<accession>A0AB39ZHU1</accession>
<dbReference type="AlphaFoldDB" id="A0AB39ZHU1"/>
<keyword evidence="1" id="KW-1133">Transmembrane helix</keyword>
<keyword evidence="1" id="KW-0812">Transmembrane</keyword>
<dbReference type="SMART" id="SM01117">
    <property type="entry name" value="Cyt-b5"/>
    <property type="match status" value="1"/>
</dbReference>
<protein>
    <submittedName>
        <fullName evidence="4">Membrane-associated progesterone receptor component 2</fullName>
    </submittedName>
</protein>
<feature type="domain" description="Cytochrome b5 heme-binding" evidence="2">
    <location>
        <begin position="59"/>
        <end position="143"/>
    </location>
</feature>
<evidence type="ECO:0000256" key="1">
    <source>
        <dbReference type="SAM" id="Phobius"/>
    </source>
</evidence>
<dbReference type="RefSeq" id="XP_016935842.3">
    <property type="nucleotide sequence ID" value="XM_017080353.4"/>
</dbReference>
<reference evidence="3" key="1">
    <citation type="submission" date="2025-05" db="UniProtKB">
        <authorList>
            <consortium name="RefSeq"/>
        </authorList>
    </citation>
    <scope>NUCLEOTIDE SEQUENCE [LARGE SCALE GENOMIC DNA]</scope>
</reference>
<dbReference type="GeneID" id="108014290"/>
<sequence length="236" mass="26106">MNEELGDFGCMVSIALTFCAAALAYLYVYRYKLRTGGRNQLDLAKLCATDLPDLPPIKLTLDQLLGFDGTRSDGRILVALRGKIYDVSSDFPEFGLNGTLSHVAGRDFTYYLETIMEITTEINYVDRWEAILETNYSRVGIVIDELGNPLIEKSSNMGVKDLKIQNTEIVVEDKAVMVDAEEIGVTGSVTVNSNVKSKRKLNEVLTAETLPSDTIPEKHLEEPNSDLIVTAEISDC</sequence>
<proteinExistence type="predicted"/>
<dbReference type="InterPro" id="IPR001199">
    <property type="entry name" value="Cyt_B5-like_heme/steroid-bd"/>
</dbReference>
<evidence type="ECO:0000259" key="2">
    <source>
        <dbReference type="SMART" id="SM01117"/>
    </source>
</evidence>
<dbReference type="SUPFAM" id="SSF55856">
    <property type="entry name" value="Cytochrome b5-like heme/steroid binding domain"/>
    <property type="match status" value="1"/>
</dbReference>
<dbReference type="InterPro" id="IPR036400">
    <property type="entry name" value="Cyt_B5-like_heme/steroid_sf"/>
</dbReference>
<reference evidence="4" key="2">
    <citation type="submission" date="2025-08" db="UniProtKB">
        <authorList>
            <consortium name="RefSeq"/>
        </authorList>
    </citation>
    <scope>IDENTIFICATION</scope>
</reference>